<keyword evidence="1" id="KW-0472">Membrane</keyword>
<feature type="transmembrane region" description="Helical" evidence="1">
    <location>
        <begin position="21"/>
        <end position="41"/>
    </location>
</feature>
<keyword evidence="1" id="KW-1133">Transmembrane helix</keyword>
<reference evidence="3 4" key="1">
    <citation type="submission" date="2019-06" db="EMBL/GenBank/DDBJ databases">
        <title>Sequencing the genomes of 1000 actinobacteria strains.</title>
        <authorList>
            <person name="Klenk H.-P."/>
        </authorList>
    </citation>
    <scope>NUCLEOTIDE SEQUENCE [LARGE SCALE GENOMIC DNA]</scope>
    <source>
        <strain evidence="3 4">DSM 18031</strain>
    </source>
</reference>
<dbReference type="RefSeq" id="WP_141915042.1">
    <property type="nucleotide sequence ID" value="NZ_BAAAYS010000013.1"/>
</dbReference>
<keyword evidence="4" id="KW-1185">Reference proteome</keyword>
<evidence type="ECO:0000313" key="4">
    <source>
        <dbReference type="Proteomes" id="UP000318331"/>
    </source>
</evidence>
<dbReference type="AlphaFoldDB" id="A0A543I425"/>
<name>A0A543I425_9MICO</name>
<organism evidence="3 4">
    <name type="scientific">Klugiella xanthotipulae</name>
    <dbReference type="NCBI Taxonomy" id="244735"/>
    <lineage>
        <taxon>Bacteria</taxon>
        <taxon>Bacillati</taxon>
        <taxon>Actinomycetota</taxon>
        <taxon>Actinomycetes</taxon>
        <taxon>Micrococcales</taxon>
        <taxon>Microbacteriaceae</taxon>
        <taxon>Klugiella</taxon>
    </lineage>
</organism>
<dbReference type="InterPro" id="IPR036366">
    <property type="entry name" value="PGBDSf"/>
</dbReference>
<dbReference type="Proteomes" id="UP000318331">
    <property type="component" value="Unassembled WGS sequence"/>
</dbReference>
<keyword evidence="1" id="KW-0812">Transmembrane</keyword>
<dbReference type="OrthoDB" id="3268648at2"/>
<dbReference type="EMBL" id="VFPN01000001">
    <property type="protein sequence ID" value="TQM65338.1"/>
    <property type="molecule type" value="Genomic_DNA"/>
</dbReference>
<dbReference type="SUPFAM" id="SSF47090">
    <property type="entry name" value="PGBD-like"/>
    <property type="match status" value="1"/>
</dbReference>
<evidence type="ECO:0000313" key="3">
    <source>
        <dbReference type="EMBL" id="TQM65338.1"/>
    </source>
</evidence>
<comment type="caution">
    <text evidence="3">The sequence shown here is derived from an EMBL/GenBank/DDBJ whole genome shotgun (WGS) entry which is preliminary data.</text>
</comment>
<gene>
    <name evidence="3" type="ORF">FB466_0135</name>
</gene>
<feature type="domain" description="Peptidoglycan binding-like" evidence="2">
    <location>
        <begin position="134"/>
        <end position="168"/>
    </location>
</feature>
<dbReference type="InterPro" id="IPR002477">
    <property type="entry name" value="Peptidoglycan-bd-like"/>
</dbReference>
<protein>
    <recommendedName>
        <fullName evidence="2">Peptidoglycan binding-like domain-containing protein</fullName>
    </recommendedName>
</protein>
<evidence type="ECO:0000256" key="1">
    <source>
        <dbReference type="SAM" id="Phobius"/>
    </source>
</evidence>
<dbReference type="InterPro" id="IPR036365">
    <property type="entry name" value="PGBD-like_sf"/>
</dbReference>
<sequence>MKTKRKIKRAKFLSQKWSPRVGFLVFIAALGVGVILGLLLAPNTKPESLKPPSNVYDVSVLTRESDGARVDKVSVTLSPERDLLSPDSGVLVRSECTPGVSIRSGEPIFTIDNESIVALYTDLPLWRDLNSGDTGEDVSSLQRELIRLGFNIIESGRFDFRTSEAVRKLIPSHDNSRQYALQLSRFIWLPSPELTISSCANSIGDLISVGQSLATSGNQLTSIKLTENNQGDGSRVVTAGGIESELTENGTITDRAFLDAYSETPEFIQWRANQSQGLTVKSHLKTPIHSVTVPSSALFMVDGRYACIIGNGKSLAVTIIGSELGKTFVTADNLPSQVSIRPFSDEEKCR</sequence>
<proteinExistence type="predicted"/>
<evidence type="ECO:0000259" key="2">
    <source>
        <dbReference type="Pfam" id="PF01471"/>
    </source>
</evidence>
<dbReference type="Gene3D" id="1.10.101.10">
    <property type="entry name" value="PGBD-like superfamily/PGBD"/>
    <property type="match status" value="1"/>
</dbReference>
<accession>A0A543I425</accession>
<dbReference type="Pfam" id="PF01471">
    <property type="entry name" value="PG_binding_1"/>
    <property type="match status" value="1"/>
</dbReference>